<gene>
    <name evidence="3" type="ORF">OSTQU699_LOCUS1116</name>
</gene>
<feature type="region of interest" description="Disordered" evidence="1">
    <location>
        <begin position="1"/>
        <end position="20"/>
    </location>
</feature>
<keyword evidence="4" id="KW-1185">Reference proteome</keyword>
<dbReference type="PANTHER" id="PTHR35830">
    <property type="entry name" value="OS05G0299200 PROTEIN"/>
    <property type="match status" value="1"/>
</dbReference>
<evidence type="ECO:0000256" key="1">
    <source>
        <dbReference type="SAM" id="MobiDB-lite"/>
    </source>
</evidence>
<comment type="caution">
    <text evidence="3">The sequence shown here is derived from an EMBL/GenBank/DDBJ whole genome shotgun (WGS) entry which is preliminary data.</text>
</comment>
<accession>A0A8S1IX24</accession>
<feature type="compositionally biased region" description="Polar residues" evidence="1">
    <location>
        <begin position="36"/>
        <end position="45"/>
    </location>
</feature>
<feature type="region of interest" description="Disordered" evidence="1">
    <location>
        <begin position="474"/>
        <end position="495"/>
    </location>
</feature>
<proteinExistence type="predicted"/>
<dbReference type="EMBL" id="CAJHUC010000385">
    <property type="protein sequence ID" value="CAD7695755.1"/>
    <property type="molecule type" value="Genomic_DNA"/>
</dbReference>
<evidence type="ECO:0000256" key="2">
    <source>
        <dbReference type="SAM" id="Phobius"/>
    </source>
</evidence>
<name>A0A8S1IX24_9CHLO</name>
<dbReference type="AlphaFoldDB" id="A0A8S1IX24"/>
<feature type="transmembrane region" description="Helical" evidence="2">
    <location>
        <begin position="190"/>
        <end position="210"/>
    </location>
</feature>
<keyword evidence="2" id="KW-0472">Membrane</keyword>
<evidence type="ECO:0000313" key="3">
    <source>
        <dbReference type="EMBL" id="CAD7695755.1"/>
    </source>
</evidence>
<dbReference type="Proteomes" id="UP000708148">
    <property type="component" value="Unassembled WGS sequence"/>
</dbReference>
<evidence type="ECO:0000313" key="4">
    <source>
        <dbReference type="Proteomes" id="UP000708148"/>
    </source>
</evidence>
<keyword evidence="2" id="KW-0812">Transmembrane</keyword>
<organism evidence="3 4">
    <name type="scientific">Ostreobium quekettii</name>
    <dbReference type="NCBI Taxonomy" id="121088"/>
    <lineage>
        <taxon>Eukaryota</taxon>
        <taxon>Viridiplantae</taxon>
        <taxon>Chlorophyta</taxon>
        <taxon>core chlorophytes</taxon>
        <taxon>Ulvophyceae</taxon>
        <taxon>TCBD clade</taxon>
        <taxon>Bryopsidales</taxon>
        <taxon>Ostreobineae</taxon>
        <taxon>Ostreobiaceae</taxon>
        <taxon>Ostreobium</taxon>
    </lineage>
</organism>
<reference evidence="3" key="1">
    <citation type="submission" date="2020-12" db="EMBL/GenBank/DDBJ databases">
        <authorList>
            <person name="Iha C."/>
        </authorList>
    </citation>
    <scope>NUCLEOTIDE SEQUENCE</scope>
</reference>
<protein>
    <submittedName>
        <fullName evidence="3">Uncharacterized protein</fullName>
    </submittedName>
</protein>
<dbReference type="PANTHER" id="PTHR35830:SF1">
    <property type="entry name" value="OS05G0299200 PROTEIN"/>
    <property type="match status" value="1"/>
</dbReference>
<dbReference type="OrthoDB" id="512115at2759"/>
<sequence length="495" mass="53145">MATARPCGRGHPQPGAAPRGQVERLAFARRPAACRQNDSGQQHSRAASPRAVQGFHGGAWAGCPNGGTEGDGSRQDRVWLLRIVTGAMGWLLCGPAEGGTRRWMPRRHHRRLGEKWDARQYSGEVEEGIDRKAGVQQQNAQAIWQSWMAGHQSKSGTRSKELILTATAPMQTHEVLGAGTAYGARDGYAGLAWIAAVIVLSVAIIPTIAGKINAQLRRKKGGNRGRWVADRSLGGRQVFVPAPGGYQGLNPLDTGERARRAESAQQMTPAARMPQWWSIPPSIYVPESVKQEAAKGARLLLQRLANAKVDGQDYALGTVLELFKTCQSGSVRISGRSENIALSVFRAGALWAIDSAADRAQVGGIPPNQFVAGLADYLNLDEQKAVDVMLGMVASRARALILEVAVDMRSHRGDTLYPSGLTKLVNLVGAFPLQTESGHAELIASSLKESTTDEERRELHTVVKALHPNEAPSIGEMVGIGTEPGVQTVGDSIKE</sequence>
<feature type="region of interest" description="Disordered" evidence="1">
    <location>
        <begin position="32"/>
        <end position="72"/>
    </location>
</feature>
<feature type="compositionally biased region" description="Gly residues" evidence="1">
    <location>
        <begin position="55"/>
        <end position="70"/>
    </location>
</feature>
<keyword evidence="2" id="KW-1133">Transmembrane helix</keyword>